<evidence type="ECO:0000256" key="3">
    <source>
        <dbReference type="ARBA" id="ARBA00022448"/>
    </source>
</evidence>
<feature type="chain" id="PRO_5016714842" evidence="9">
    <location>
        <begin position="20"/>
        <end position="439"/>
    </location>
</feature>
<dbReference type="Proteomes" id="UP000295794">
    <property type="component" value="Unassembled WGS sequence"/>
</dbReference>
<dbReference type="SUPFAM" id="SSF56954">
    <property type="entry name" value="Outer membrane efflux proteins (OEP)"/>
    <property type="match status" value="1"/>
</dbReference>
<evidence type="ECO:0000256" key="6">
    <source>
        <dbReference type="ARBA" id="ARBA00023136"/>
    </source>
</evidence>
<dbReference type="InterPro" id="IPR051906">
    <property type="entry name" value="TolC-like"/>
</dbReference>
<dbReference type="InterPro" id="IPR003423">
    <property type="entry name" value="OMP_efflux"/>
</dbReference>
<feature type="coiled-coil region" evidence="8">
    <location>
        <begin position="108"/>
        <end position="167"/>
    </location>
</feature>
<dbReference type="Pfam" id="PF02321">
    <property type="entry name" value="OEP"/>
    <property type="match status" value="2"/>
</dbReference>
<accession>A0A377Q2P9</accession>
<comment type="subcellular location">
    <subcellularLocation>
        <location evidence="1">Cell outer membrane</location>
    </subcellularLocation>
</comment>
<dbReference type="EMBL" id="UGHR01000001">
    <property type="protein sequence ID" value="STQ89000.1"/>
    <property type="molecule type" value="Genomic_DNA"/>
</dbReference>
<sequence>MNKTLIALSIALLSQPLFAADLLESWHAAQKYDANFAAARAGLDAGREKAEQGKALLLPHITLSGNANREQTSYSPENYDSTTQNGNSYGYKLGLLQPIYRAEAFAGADQLKKQTEQAEVIFRVAEQDLILRVAKAYFEVLGAEEKVKQTTAQKEAVAQQLAQAKKSFEVGVSTITDTDEAQARFDAINSAEIAAHNDMAIKRNAYEQLTQLSPLNLKPISNRQQPVPPQPNDMNSWLQRSENGSLVIAGQQLGLDIASREIDKYRLESSPTLDLTAGYGNTWNSAGISKSGGLDRAGSGQIGLQLSIPLYTGGDRSSKLREALAKKEQQRQTVEASRRDTAQFTKQAFLGVSSGAAQIVALQQALKSSESSLASTKLGREVGVRTTIDVLNAEQTYFSTRYDLTVARYTYLYARLQLAATSGELSEKDLNSVNLWLGN</sequence>
<dbReference type="GO" id="GO:0009279">
    <property type="term" value="C:cell outer membrane"/>
    <property type="evidence" value="ECO:0007669"/>
    <property type="project" value="UniProtKB-SubCell"/>
</dbReference>
<feature type="signal peptide" evidence="9">
    <location>
        <begin position="1"/>
        <end position="19"/>
    </location>
</feature>
<evidence type="ECO:0000313" key="10">
    <source>
        <dbReference type="EMBL" id="STQ89000.1"/>
    </source>
</evidence>
<dbReference type="AlphaFoldDB" id="A0A377Q2P9"/>
<dbReference type="NCBIfam" id="TIGR01844">
    <property type="entry name" value="type_I_sec_TolC"/>
    <property type="match status" value="1"/>
</dbReference>
<dbReference type="Gene3D" id="1.20.1600.10">
    <property type="entry name" value="Outer membrane efflux proteins (OEP)"/>
    <property type="match status" value="1"/>
</dbReference>
<dbReference type="GO" id="GO:0015288">
    <property type="term" value="F:porin activity"/>
    <property type="evidence" value="ECO:0007669"/>
    <property type="project" value="TreeGrafter"/>
</dbReference>
<evidence type="ECO:0000256" key="1">
    <source>
        <dbReference type="ARBA" id="ARBA00004442"/>
    </source>
</evidence>
<evidence type="ECO:0000256" key="5">
    <source>
        <dbReference type="ARBA" id="ARBA00022692"/>
    </source>
</evidence>
<dbReference type="Proteomes" id="UP000255108">
    <property type="component" value="Unassembled WGS sequence"/>
</dbReference>
<evidence type="ECO:0000256" key="8">
    <source>
        <dbReference type="SAM" id="Coils"/>
    </source>
</evidence>
<keyword evidence="9" id="KW-0732">Signal</keyword>
<reference evidence="10 12" key="1">
    <citation type="submission" date="2018-06" db="EMBL/GenBank/DDBJ databases">
        <authorList>
            <consortium name="Pathogen Informatics"/>
            <person name="Doyle S."/>
        </authorList>
    </citation>
    <scope>NUCLEOTIDE SEQUENCE [LARGE SCALE GENOMIC DNA]</scope>
    <source>
        <strain evidence="10 12">NCTC11159</strain>
    </source>
</reference>
<keyword evidence="6" id="KW-0472">Membrane</keyword>
<dbReference type="PANTHER" id="PTHR30026:SF20">
    <property type="entry name" value="OUTER MEMBRANE PROTEIN TOLC"/>
    <property type="match status" value="1"/>
</dbReference>
<evidence type="ECO:0000313" key="12">
    <source>
        <dbReference type="Proteomes" id="UP000255108"/>
    </source>
</evidence>
<keyword evidence="8" id="KW-0175">Coiled coil</keyword>
<evidence type="ECO:0000313" key="13">
    <source>
        <dbReference type="Proteomes" id="UP000295794"/>
    </source>
</evidence>
<keyword evidence="13" id="KW-1185">Reference proteome</keyword>
<name>A0A377Q2P9_9NEIS</name>
<gene>
    <name evidence="10" type="primary">tolC_1</name>
    <name evidence="11" type="ORF">EV682_1298</name>
    <name evidence="10" type="ORF">NCTC11159_00011</name>
</gene>
<dbReference type="OrthoDB" id="9813458at2"/>
<evidence type="ECO:0000256" key="4">
    <source>
        <dbReference type="ARBA" id="ARBA00022452"/>
    </source>
</evidence>
<organism evidence="10 12">
    <name type="scientific">Iodobacter fluviatilis</name>
    <dbReference type="NCBI Taxonomy" id="537"/>
    <lineage>
        <taxon>Bacteria</taxon>
        <taxon>Pseudomonadati</taxon>
        <taxon>Pseudomonadota</taxon>
        <taxon>Betaproteobacteria</taxon>
        <taxon>Neisseriales</taxon>
        <taxon>Chitinibacteraceae</taxon>
        <taxon>Iodobacter</taxon>
    </lineage>
</organism>
<dbReference type="InterPro" id="IPR010130">
    <property type="entry name" value="T1SS_OMP_TolC"/>
</dbReference>
<dbReference type="PANTHER" id="PTHR30026">
    <property type="entry name" value="OUTER MEMBRANE PROTEIN TOLC"/>
    <property type="match status" value="1"/>
</dbReference>
<evidence type="ECO:0000313" key="11">
    <source>
        <dbReference type="EMBL" id="TCU80293.1"/>
    </source>
</evidence>
<reference evidence="11 13" key="2">
    <citation type="submission" date="2019-03" db="EMBL/GenBank/DDBJ databases">
        <title>Genomic Encyclopedia of Type Strains, Phase IV (KMG-IV): sequencing the most valuable type-strain genomes for metagenomic binning, comparative biology and taxonomic classification.</title>
        <authorList>
            <person name="Goeker M."/>
        </authorList>
    </citation>
    <scope>NUCLEOTIDE SEQUENCE [LARGE SCALE GENOMIC DNA]</scope>
    <source>
        <strain evidence="11 13">DSM 3764</strain>
    </source>
</reference>
<dbReference type="EMBL" id="SMBT01000029">
    <property type="protein sequence ID" value="TCU80293.1"/>
    <property type="molecule type" value="Genomic_DNA"/>
</dbReference>
<evidence type="ECO:0000256" key="9">
    <source>
        <dbReference type="SAM" id="SignalP"/>
    </source>
</evidence>
<proteinExistence type="inferred from homology"/>
<comment type="similarity">
    <text evidence="2">Belongs to the outer membrane factor (OMF) (TC 1.B.17) family.</text>
</comment>
<dbReference type="RefSeq" id="WP_115225501.1">
    <property type="nucleotide sequence ID" value="NZ_CAWOLO010000029.1"/>
</dbReference>
<keyword evidence="5" id="KW-0812">Transmembrane</keyword>
<dbReference type="GO" id="GO:0015562">
    <property type="term" value="F:efflux transmembrane transporter activity"/>
    <property type="evidence" value="ECO:0007669"/>
    <property type="project" value="InterPro"/>
</dbReference>
<keyword evidence="4" id="KW-1134">Transmembrane beta strand</keyword>
<evidence type="ECO:0000256" key="2">
    <source>
        <dbReference type="ARBA" id="ARBA00007613"/>
    </source>
</evidence>
<dbReference type="GO" id="GO:1990281">
    <property type="term" value="C:efflux pump complex"/>
    <property type="evidence" value="ECO:0007669"/>
    <property type="project" value="TreeGrafter"/>
</dbReference>
<keyword evidence="3" id="KW-0813">Transport</keyword>
<evidence type="ECO:0000256" key="7">
    <source>
        <dbReference type="ARBA" id="ARBA00023237"/>
    </source>
</evidence>
<keyword evidence="7" id="KW-0998">Cell outer membrane</keyword>
<protein>
    <submittedName>
        <fullName evidence="10 11">Outer membrane protein</fullName>
    </submittedName>
</protein>